<comment type="caution">
    <text evidence="3">The sequence shown here is derived from an EMBL/GenBank/DDBJ whole genome shotgun (WGS) entry which is preliminary data.</text>
</comment>
<dbReference type="RefSeq" id="WP_377716681.1">
    <property type="nucleotide sequence ID" value="NZ_JBHTJM010000010.1"/>
</dbReference>
<feature type="domain" description="CAAX prenyl protease 2/Lysostaphin resistance protein A-like" evidence="2">
    <location>
        <begin position="136"/>
        <end position="232"/>
    </location>
</feature>
<accession>A0ABW3I519</accession>
<feature type="transmembrane region" description="Helical" evidence="1">
    <location>
        <begin position="85"/>
        <end position="109"/>
    </location>
</feature>
<dbReference type="EMBL" id="JBHTJM010000010">
    <property type="protein sequence ID" value="MFD0964981.1"/>
    <property type="molecule type" value="Genomic_DNA"/>
</dbReference>
<dbReference type="InterPro" id="IPR003675">
    <property type="entry name" value="Rce1/LyrA-like_dom"/>
</dbReference>
<sequence length="307" mass="34489">MQKIIFNSNKKVRPLWRLILFIAITFLINIPLQLGLQKILDQSLIRGCISGSIYLFSVLTSLYIQIKYLDKSSFKKYGLKINRVWLKEFFIGFGIAIIQLSLFVTILYFTGNLNVTDFFTTSSTDYSFIEGFFSELFGLIIGSTVEEIFFRAFLFYIAYEALKIIKKDAAKRAFIILIVIAPLFGIAHINNEGATIISTVNLGLDAIMMCLPFLITGRLGMSIGMHLSWNLFQGAIFGFAISGNIAKASFLSVSTPDNLLTGGSFGAEGSILFILLDIVAVLMILYWKKRNHFDNLVNPYIIKNDLA</sequence>
<gene>
    <name evidence="3" type="ORF">ACFQ1O_13270</name>
</gene>
<organism evidence="3 4">
    <name type="scientific">Pseudofulvibacter geojedonensis</name>
    <dbReference type="NCBI Taxonomy" id="1123758"/>
    <lineage>
        <taxon>Bacteria</taxon>
        <taxon>Pseudomonadati</taxon>
        <taxon>Bacteroidota</taxon>
        <taxon>Flavobacteriia</taxon>
        <taxon>Flavobacteriales</taxon>
        <taxon>Flavobacteriaceae</taxon>
        <taxon>Pseudofulvibacter</taxon>
    </lineage>
</organism>
<dbReference type="PANTHER" id="PTHR39430">
    <property type="entry name" value="MEMBRANE-ASSOCIATED PROTEASE-RELATED"/>
    <property type="match status" value="1"/>
</dbReference>
<evidence type="ECO:0000259" key="2">
    <source>
        <dbReference type="Pfam" id="PF02517"/>
    </source>
</evidence>
<keyword evidence="4" id="KW-1185">Reference proteome</keyword>
<feature type="transmembrane region" description="Helical" evidence="1">
    <location>
        <begin position="195"/>
        <end position="215"/>
    </location>
</feature>
<keyword evidence="1" id="KW-0472">Membrane</keyword>
<keyword evidence="1" id="KW-1133">Transmembrane helix</keyword>
<dbReference type="Proteomes" id="UP001596997">
    <property type="component" value="Unassembled WGS sequence"/>
</dbReference>
<protein>
    <submittedName>
        <fullName evidence="3">CPBP family intramembrane glutamic endopeptidase</fullName>
        <ecNumber evidence="3">3.4.-.-</ecNumber>
    </submittedName>
</protein>
<dbReference type="PANTHER" id="PTHR39430:SF1">
    <property type="entry name" value="PROTEASE"/>
    <property type="match status" value="1"/>
</dbReference>
<dbReference type="GO" id="GO:0016787">
    <property type="term" value="F:hydrolase activity"/>
    <property type="evidence" value="ECO:0007669"/>
    <property type="project" value="UniProtKB-KW"/>
</dbReference>
<proteinExistence type="predicted"/>
<feature type="transmembrane region" description="Helical" evidence="1">
    <location>
        <begin position="169"/>
        <end position="189"/>
    </location>
</feature>
<reference evidence="4" key="1">
    <citation type="journal article" date="2019" name="Int. J. Syst. Evol. Microbiol.">
        <title>The Global Catalogue of Microorganisms (GCM) 10K type strain sequencing project: providing services to taxonomists for standard genome sequencing and annotation.</title>
        <authorList>
            <consortium name="The Broad Institute Genomics Platform"/>
            <consortium name="The Broad Institute Genome Sequencing Center for Infectious Disease"/>
            <person name="Wu L."/>
            <person name="Ma J."/>
        </authorList>
    </citation>
    <scope>NUCLEOTIDE SEQUENCE [LARGE SCALE GENOMIC DNA]</scope>
    <source>
        <strain evidence="4">CCUG 62114</strain>
    </source>
</reference>
<dbReference type="EC" id="3.4.-.-" evidence="3"/>
<feature type="transmembrane region" description="Helical" evidence="1">
    <location>
        <begin position="44"/>
        <end position="64"/>
    </location>
</feature>
<feature type="transmembrane region" description="Helical" evidence="1">
    <location>
        <begin position="136"/>
        <end position="157"/>
    </location>
</feature>
<keyword evidence="1" id="KW-0812">Transmembrane</keyword>
<feature type="transmembrane region" description="Helical" evidence="1">
    <location>
        <begin position="227"/>
        <end position="245"/>
    </location>
</feature>
<feature type="transmembrane region" description="Helical" evidence="1">
    <location>
        <begin position="265"/>
        <end position="287"/>
    </location>
</feature>
<name>A0ABW3I519_9FLAO</name>
<evidence type="ECO:0000256" key="1">
    <source>
        <dbReference type="SAM" id="Phobius"/>
    </source>
</evidence>
<feature type="transmembrane region" description="Helical" evidence="1">
    <location>
        <begin position="15"/>
        <end position="32"/>
    </location>
</feature>
<evidence type="ECO:0000313" key="3">
    <source>
        <dbReference type="EMBL" id="MFD0964981.1"/>
    </source>
</evidence>
<keyword evidence="3" id="KW-0378">Hydrolase</keyword>
<evidence type="ECO:0000313" key="4">
    <source>
        <dbReference type="Proteomes" id="UP001596997"/>
    </source>
</evidence>
<dbReference type="Pfam" id="PF02517">
    <property type="entry name" value="Rce1-like"/>
    <property type="match status" value="1"/>
</dbReference>